<sequence length="86" mass="9378">MGTAGSDCFICEHTMGSIAHGSRRANQACFRNTPVAPRRNDQDKCPPVARIKTLERAVDSSVGMSWLDLCRRPLPDNSNFLISAAS</sequence>
<name>A0ABW8MMK4_9BURK</name>
<protein>
    <submittedName>
        <fullName evidence="1">Uncharacterized protein</fullName>
    </submittedName>
</protein>
<dbReference type="EMBL" id="JBIYDN010000016">
    <property type="protein sequence ID" value="MFK4444921.1"/>
    <property type="molecule type" value="Genomic_DNA"/>
</dbReference>
<evidence type="ECO:0000313" key="1">
    <source>
        <dbReference type="EMBL" id="MFK4444921.1"/>
    </source>
</evidence>
<reference evidence="1 2" key="1">
    <citation type="submission" date="2024-11" db="EMBL/GenBank/DDBJ databases">
        <title>Using genomics to understand microbial adaptation to soil warming.</title>
        <authorList>
            <person name="Deangelis K.M. PhD."/>
        </authorList>
    </citation>
    <scope>NUCLEOTIDE SEQUENCE [LARGE SCALE GENOMIC DNA]</scope>
    <source>
        <strain evidence="1 2">GAS97</strain>
    </source>
</reference>
<comment type="caution">
    <text evidence="1">The sequence shown here is derived from an EMBL/GenBank/DDBJ whole genome shotgun (WGS) entry which is preliminary data.</text>
</comment>
<gene>
    <name evidence="1" type="ORF">ABH943_004943</name>
</gene>
<evidence type="ECO:0000313" key="2">
    <source>
        <dbReference type="Proteomes" id="UP001620514"/>
    </source>
</evidence>
<dbReference type="Proteomes" id="UP001620514">
    <property type="component" value="Unassembled WGS sequence"/>
</dbReference>
<proteinExistence type="predicted"/>
<organism evidence="1 2">
    <name type="scientific">Caballeronia udeis</name>
    <dbReference type="NCBI Taxonomy" id="1232866"/>
    <lineage>
        <taxon>Bacteria</taxon>
        <taxon>Pseudomonadati</taxon>
        <taxon>Pseudomonadota</taxon>
        <taxon>Betaproteobacteria</taxon>
        <taxon>Burkholderiales</taxon>
        <taxon>Burkholderiaceae</taxon>
        <taxon>Caballeronia</taxon>
    </lineage>
</organism>
<accession>A0ABW8MMK4</accession>
<keyword evidence="2" id="KW-1185">Reference proteome</keyword>